<name>A0A381SG73_9ZZZZ</name>
<proteinExistence type="predicted"/>
<evidence type="ECO:0000256" key="2">
    <source>
        <dbReference type="SAM" id="Phobius"/>
    </source>
</evidence>
<protein>
    <submittedName>
        <fullName evidence="3">Uncharacterized protein</fullName>
    </submittedName>
</protein>
<evidence type="ECO:0000256" key="1">
    <source>
        <dbReference type="SAM" id="Coils"/>
    </source>
</evidence>
<feature type="transmembrane region" description="Helical" evidence="2">
    <location>
        <begin position="318"/>
        <end position="337"/>
    </location>
</feature>
<sequence>MAEEGTMETAEGDIPENFPGQIARDVMAIFQKQIDPDAAAAEASAYIWGNTGTPERVNYFVDATEMWLESQATGDKFAALSWCGLLTQSVNNKNYDAYLHMMMDSILGGYYGLEKPDIDYREKKYSTYTSIISNTFIRMVELNKSFEENAAEIYCILVRKEMDLEAESQAEEEETGSSSIPTDMQKLYDEIIDYLAERSVFKASPMASDEVNPNEHIGVLCERLRSSRRYVMQEVITERAHNKKKELEMELENQLASAEEITMVAPQFTDGMAFFVHEKQYNIKYLAVEKIRVTLQLLGSIIGAVYFLLGFMEYWGVNWIDGIMVCVVMLIFVRIVASRKQFQFFYPTDVSKELEECSSAIINVMRNMSQEQLEHFLVRQIKLERNQKYLSMIPEFIKYLYAIMPDRKSMMISVDELSELMENSEIEVAKQLRGQ</sequence>
<evidence type="ECO:0000313" key="3">
    <source>
        <dbReference type="EMBL" id="SVA00183.1"/>
    </source>
</evidence>
<organism evidence="3">
    <name type="scientific">marine metagenome</name>
    <dbReference type="NCBI Taxonomy" id="408172"/>
    <lineage>
        <taxon>unclassified sequences</taxon>
        <taxon>metagenomes</taxon>
        <taxon>ecological metagenomes</taxon>
    </lineage>
</organism>
<accession>A0A381SG73</accession>
<feature type="coiled-coil region" evidence="1">
    <location>
        <begin position="237"/>
        <end position="264"/>
    </location>
</feature>
<keyword evidence="1" id="KW-0175">Coiled coil</keyword>
<reference evidence="3" key="1">
    <citation type="submission" date="2018-05" db="EMBL/GenBank/DDBJ databases">
        <authorList>
            <person name="Lanie J.A."/>
            <person name="Ng W.-L."/>
            <person name="Kazmierczak K.M."/>
            <person name="Andrzejewski T.M."/>
            <person name="Davidsen T.M."/>
            <person name="Wayne K.J."/>
            <person name="Tettelin H."/>
            <person name="Glass J.I."/>
            <person name="Rusch D."/>
            <person name="Podicherti R."/>
            <person name="Tsui H.-C.T."/>
            <person name="Winkler M.E."/>
        </authorList>
    </citation>
    <scope>NUCLEOTIDE SEQUENCE</scope>
</reference>
<keyword evidence="2" id="KW-0812">Transmembrane</keyword>
<dbReference type="EMBL" id="UINC01002775">
    <property type="protein sequence ID" value="SVA00183.1"/>
    <property type="molecule type" value="Genomic_DNA"/>
</dbReference>
<keyword evidence="2" id="KW-0472">Membrane</keyword>
<gene>
    <name evidence="3" type="ORF">METZ01_LOCUS53037</name>
</gene>
<dbReference type="AlphaFoldDB" id="A0A381SG73"/>
<feature type="transmembrane region" description="Helical" evidence="2">
    <location>
        <begin position="293"/>
        <end position="312"/>
    </location>
</feature>
<keyword evidence="2" id="KW-1133">Transmembrane helix</keyword>